<dbReference type="AlphaFoldDB" id="A0AA39ZDS4"/>
<organism evidence="2 3">
    <name type="scientific">Cercophora samala</name>
    <dbReference type="NCBI Taxonomy" id="330535"/>
    <lineage>
        <taxon>Eukaryota</taxon>
        <taxon>Fungi</taxon>
        <taxon>Dikarya</taxon>
        <taxon>Ascomycota</taxon>
        <taxon>Pezizomycotina</taxon>
        <taxon>Sordariomycetes</taxon>
        <taxon>Sordariomycetidae</taxon>
        <taxon>Sordariales</taxon>
        <taxon>Lasiosphaeriaceae</taxon>
        <taxon>Cercophora</taxon>
    </lineage>
</organism>
<accession>A0AA39ZDS4</accession>
<dbReference type="Proteomes" id="UP001174997">
    <property type="component" value="Unassembled WGS sequence"/>
</dbReference>
<name>A0AA39ZDS4_9PEZI</name>
<dbReference type="EMBL" id="JAULSY010000047">
    <property type="protein sequence ID" value="KAK0669056.1"/>
    <property type="molecule type" value="Genomic_DNA"/>
</dbReference>
<proteinExistence type="predicted"/>
<comment type="caution">
    <text evidence="2">The sequence shown here is derived from an EMBL/GenBank/DDBJ whole genome shotgun (WGS) entry which is preliminary data.</text>
</comment>
<evidence type="ECO:0000313" key="3">
    <source>
        <dbReference type="Proteomes" id="UP001174997"/>
    </source>
</evidence>
<keyword evidence="1" id="KW-0732">Signal</keyword>
<gene>
    <name evidence="2" type="ORF">QBC41DRAFT_224728</name>
</gene>
<feature type="signal peptide" evidence="1">
    <location>
        <begin position="1"/>
        <end position="25"/>
    </location>
</feature>
<evidence type="ECO:0000256" key="1">
    <source>
        <dbReference type="SAM" id="SignalP"/>
    </source>
</evidence>
<sequence>MAPIPKSGWLLLLQAATTLVSGVSARCNSCKASDDLLVLLRSEDVFSEALPFCSSVLGLPLATAQVTATEEVVTTVTVATTVTQLVSDISSVTVTVSAPIVPTTQVITEYKKRRRDTALASLPTWLPSGPDAYPDLRISSACHCLDKSSAIPLSTTTITHADPDYVITVTEPATSTVISTLLSTVTATETLAPPAPSSTTLSLAIQVLRKSTGEPVGWVYDSAGPAITTSQDNARRFAITLPDSTAQTSSGVRVQLVDGDSSLALGFKSAGGTSRIETGSMDNVQLTPANAPYSCEGQTCYATDIWAVDTETQSLTWNWVVPDGSVAPVALYRVGGRMYPVGNVDAFMSSTGGASASKYEITFRYVETAQVSPA</sequence>
<protein>
    <submittedName>
        <fullName evidence="2">Uncharacterized protein</fullName>
    </submittedName>
</protein>
<reference evidence="2" key="1">
    <citation type="submission" date="2023-06" db="EMBL/GenBank/DDBJ databases">
        <title>Genome-scale phylogeny and comparative genomics of the fungal order Sordariales.</title>
        <authorList>
            <consortium name="Lawrence Berkeley National Laboratory"/>
            <person name="Hensen N."/>
            <person name="Bonometti L."/>
            <person name="Westerberg I."/>
            <person name="Brannstrom I.O."/>
            <person name="Guillou S."/>
            <person name="Cros-Aarteil S."/>
            <person name="Calhoun S."/>
            <person name="Haridas S."/>
            <person name="Kuo A."/>
            <person name="Mondo S."/>
            <person name="Pangilinan J."/>
            <person name="Riley R."/>
            <person name="Labutti K."/>
            <person name="Andreopoulos B."/>
            <person name="Lipzen A."/>
            <person name="Chen C."/>
            <person name="Yanf M."/>
            <person name="Daum C."/>
            <person name="Ng V."/>
            <person name="Clum A."/>
            <person name="Steindorff A."/>
            <person name="Ohm R."/>
            <person name="Martin F."/>
            <person name="Silar P."/>
            <person name="Natvig D."/>
            <person name="Lalanne C."/>
            <person name="Gautier V."/>
            <person name="Ament-Velasquez S.L."/>
            <person name="Kruys A."/>
            <person name="Hutchinson M.I."/>
            <person name="Powell A.J."/>
            <person name="Barry K."/>
            <person name="Miller A.N."/>
            <person name="Grigoriev I.V."/>
            <person name="Debuchy R."/>
            <person name="Gladieux P."/>
            <person name="Thoren M.H."/>
            <person name="Johannesson H."/>
        </authorList>
    </citation>
    <scope>NUCLEOTIDE SEQUENCE</scope>
    <source>
        <strain evidence="2">CBS 307.81</strain>
    </source>
</reference>
<evidence type="ECO:0000313" key="2">
    <source>
        <dbReference type="EMBL" id="KAK0669056.1"/>
    </source>
</evidence>
<keyword evidence="3" id="KW-1185">Reference proteome</keyword>
<feature type="chain" id="PRO_5041353572" evidence="1">
    <location>
        <begin position="26"/>
        <end position="374"/>
    </location>
</feature>